<proteinExistence type="predicted"/>
<comment type="caution">
    <text evidence="1">The sequence shown here is derived from an EMBL/GenBank/DDBJ whole genome shotgun (WGS) entry which is preliminary data.</text>
</comment>
<gene>
    <name evidence="1" type="ORF">LY90DRAFT_501341</name>
</gene>
<organism evidence="1 2">
    <name type="scientific">Neocallimastix californiae</name>
    <dbReference type="NCBI Taxonomy" id="1754190"/>
    <lineage>
        <taxon>Eukaryota</taxon>
        <taxon>Fungi</taxon>
        <taxon>Fungi incertae sedis</taxon>
        <taxon>Chytridiomycota</taxon>
        <taxon>Chytridiomycota incertae sedis</taxon>
        <taxon>Neocallimastigomycetes</taxon>
        <taxon>Neocallimastigales</taxon>
        <taxon>Neocallimastigaceae</taxon>
        <taxon>Neocallimastix</taxon>
    </lineage>
</organism>
<dbReference type="OrthoDB" id="10515394at2759"/>
<dbReference type="Proteomes" id="UP000193920">
    <property type="component" value="Unassembled WGS sequence"/>
</dbReference>
<sequence length="108" mass="12695">MAKEFNKYSKENNLNITLNLILLTPENSTIFFNDYESTLESLFKKGSDKYDIIVFDVVYSQKFGPYFLDLKKYLPQDHMDMYNSNLLSIIGTYENKIVGLVIIVIHFY</sequence>
<evidence type="ECO:0000313" key="1">
    <source>
        <dbReference type="EMBL" id="ORY77458.1"/>
    </source>
</evidence>
<evidence type="ECO:0000313" key="2">
    <source>
        <dbReference type="Proteomes" id="UP000193920"/>
    </source>
</evidence>
<dbReference type="AlphaFoldDB" id="A0A1Y2F0P5"/>
<reference evidence="1 2" key="1">
    <citation type="submission" date="2016-08" db="EMBL/GenBank/DDBJ databases">
        <title>A Parts List for Fungal Cellulosomes Revealed by Comparative Genomics.</title>
        <authorList>
            <consortium name="DOE Joint Genome Institute"/>
            <person name="Haitjema C.H."/>
            <person name="Gilmore S.P."/>
            <person name="Henske J.K."/>
            <person name="Solomon K.V."/>
            <person name="De Groot R."/>
            <person name="Kuo A."/>
            <person name="Mondo S.J."/>
            <person name="Salamov A.A."/>
            <person name="Labutti K."/>
            <person name="Zhao Z."/>
            <person name="Chiniquy J."/>
            <person name="Barry K."/>
            <person name="Brewer H.M."/>
            <person name="Purvine S.O."/>
            <person name="Wright A.T."/>
            <person name="Boxma B."/>
            <person name="Van Alen T."/>
            <person name="Hackstein J.H."/>
            <person name="Baker S.E."/>
            <person name="Grigoriev I.V."/>
            <person name="O'Malley M.A."/>
        </authorList>
    </citation>
    <scope>NUCLEOTIDE SEQUENCE [LARGE SCALE GENOMIC DNA]</scope>
    <source>
        <strain evidence="1 2">G1</strain>
    </source>
</reference>
<keyword evidence="2" id="KW-1185">Reference proteome</keyword>
<dbReference type="Gene3D" id="3.40.190.10">
    <property type="entry name" value="Periplasmic binding protein-like II"/>
    <property type="match status" value="1"/>
</dbReference>
<accession>A0A1Y2F0P5</accession>
<dbReference type="EMBL" id="MCOG01000019">
    <property type="protein sequence ID" value="ORY77458.1"/>
    <property type="molecule type" value="Genomic_DNA"/>
</dbReference>
<protein>
    <submittedName>
        <fullName evidence="1">Uncharacterized protein</fullName>
    </submittedName>
</protein>
<name>A0A1Y2F0P5_9FUNG</name>